<evidence type="ECO:0000313" key="1">
    <source>
        <dbReference type="EMBL" id="ABQ20325.1"/>
    </source>
</evidence>
<reference evidence="1 2" key="1">
    <citation type="submission" date="2007-03" db="EMBL/GenBank/DDBJ databases">
        <authorList>
            <person name="Heidelberg J."/>
        </authorList>
    </citation>
    <scope>NUCLEOTIDE SEQUENCE [LARGE SCALE GENOMIC DNA]</scope>
    <source>
        <strain evidence="2">ATCC 39541 / Classical Ogawa 395 / O395</strain>
    </source>
</reference>
<accession>A0A0H3AH66</accession>
<protein>
    <submittedName>
        <fullName evidence="1">Uncharacterized protein</fullName>
    </submittedName>
</protein>
<dbReference type="AlphaFoldDB" id="A0A0H3AH66"/>
<sequence length="51" mass="5805">MFKNIKSIKNFGIFKGARTNAGQPFYQFNLFYGFIPKQLEVAGGRQMSESP</sequence>
<evidence type="ECO:0000313" key="2">
    <source>
        <dbReference type="Proteomes" id="UP000000249"/>
    </source>
</evidence>
<gene>
    <name evidence="1" type="ordered locus">VC0395_A2343</name>
</gene>
<dbReference type="Proteomes" id="UP000000249">
    <property type="component" value="Chromosome 1"/>
</dbReference>
<dbReference type="EMBL" id="CP000627">
    <property type="protein sequence ID" value="ABQ20325.1"/>
    <property type="molecule type" value="Genomic_DNA"/>
</dbReference>
<name>A0A0H3AH66_VIBC3</name>
<dbReference type="KEGG" id="vco:VC0395_A2343"/>
<proteinExistence type="predicted"/>
<organism evidence="1 2">
    <name type="scientific">Vibrio cholerae serotype O1 (strain ATCC 39541 / Classical Ogawa 395 / O395)</name>
    <dbReference type="NCBI Taxonomy" id="345073"/>
    <lineage>
        <taxon>Bacteria</taxon>
        <taxon>Pseudomonadati</taxon>
        <taxon>Pseudomonadota</taxon>
        <taxon>Gammaproteobacteria</taxon>
        <taxon>Vibrionales</taxon>
        <taxon>Vibrionaceae</taxon>
        <taxon>Vibrio</taxon>
    </lineage>
</organism>